<evidence type="ECO:0000313" key="3">
    <source>
        <dbReference type="Proteomes" id="UP000613401"/>
    </source>
</evidence>
<reference evidence="2" key="2">
    <citation type="submission" date="2020-03" db="EMBL/GenBank/DDBJ databases">
        <authorList>
            <person name="Fu F.-F."/>
            <person name="Chen J."/>
        </authorList>
    </citation>
    <scope>NUCLEOTIDE SEQUENCE</scope>
    <source>
        <strain evidence="2">Lc1</strain>
    </source>
</reference>
<accession>A0A8H4FPM3</accession>
<keyword evidence="3" id="KW-1185">Reference proteome</keyword>
<feature type="compositionally biased region" description="Polar residues" evidence="1">
    <location>
        <begin position="145"/>
        <end position="161"/>
    </location>
</feature>
<name>A0A8H4FPM3_COLGL</name>
<feature type="region of interest" description="Disordered" evidence="1">
    <location>
        <begin position="135"/>
        <end position="171"/>
    </location>
</feature>
<dbReference type="Proteomes" id="UP000613401">
    <property type="component" value="Unassembled WGS sequence"/>
</dbReference>
<feature type="region of interest" description="Disordered" evidence="1">
    <location>
        <begin position="263"/>
        <end position="302"/>
    </location>
</feature>
<dbReference type="GeneID" id="69021165"/>
<dbReference type="RefSeq" id="XP_045268996.1">
    <property type="nucleotide sequence ID" value="XM_045413892.1"/>
</dbReference>
<proteinExistence type="predicted"/>
<sequence>MDATFQIDLDILQDPLVPSTEKEWMLDVILSQIVPYRFHQEPRLFPELSFYGILLNNREDFMKIWAFVTRFHSWIYGLASSSPAMADEAIESLRQMKRDLGIDLGLGIGGDLALDNNLGLGIDFGALAPIDLPLPEYPSPPGTSVEKSVPTTPQPKPQTYRTRAPKETTSRVPDHPLLAAELQRPATPAYEGVIRDLSHFQELDEAYNRHVKRPPGTAPEQDPSWPSTTEKRVEYVREMYLAIVKTDDFFELRKARERMSKAMAKVSNGAAQQEKGSSDNDSRKRKTTATNSNASERPKGLSKADWELLSETNSSMDRLNAVIHHKIVNVELEIACWRLLLAAEDAQLGFTMKPMWSGHRTVSTWDQFNTFGERWSAMCGELLDCKILVHSLLRADWFSKFASAPNKERAAKLSNDLLNGRRDVQNQVGRDVIRERTANEEWQASEDFEIRTREGSLVHQGNQISDRTRRQLAKRQKV</sequence>
<protein>
    <submittedName>
        <fullName evidence="2">Uncharacterized protein</fullName>
    </submittedName>
</protein>
<dbReference type="AlphaFoldDB" id="A0A8H4FPM3"/>
<gene>
    <name evidence="2" type="ORF">GCG54_00014050</name>
</gene>
<comment type="caution">
    <text evidence="2">The sequence shown here is derived from an EMBL/GenBank/DDBJ whole genome shotgun (WGS) entry which is preliminary data.</text>
</comment>
<organism evidence="2 3">
    <name type="scientific">Colletotrichum gloeosporioides</name>
    <name type="common">Anthracnose fungus</name>
    <name type="synonym">Glomerella cingulata</name>
    <dbReference type="NCBI Taxonomy" id="474922"/>
    <lineage>
        <taxon>Eukaryota</taxon>
        <taxon>Fungi</taxon>
        <taxon>Dikarya</taxon>
        <taxon>Ascomycota</taxon>
        <taxon>Pezizomycotina</taxon>
        <taxon>Sordariomycetes</taxon>
        <taxon>Hypocreomycetidae</taxon>
        <taxon>Glomerellales</taxon>
        <taxon>Glomerellaceae</taxon>
        <taxon>Colletotrichum</taxon>
        <taxon>Colletotrichum gloeosporioides species complex</taxon>
    </lineage>
</organism>
<reference evidence="2" key="1">
    <citation type="journal article" date="2020" name="Phytopathology">
        <title>Genome sequence and comparative analysis of Colletotrichum gloeosporioides isolated from Liriodendron leaves.</title>
        <authorList>
            <person name="Fu F.F."/>
            <person name="Hao Z."/>
            <person name="Wang P."/>
            <person name="Lu Y."/>
            <person name="Xue L.J."/>
            <person name="Wei G."/>
            <person name="Tian Y."/>
            <person name="Baishi H."/>
            <person name="Xu H."/>
            <person name="Shi J."/>
            <person name="Cheng T."/>
            <person name="Wang G."/>
            <person name="Yi Y."/>
            <person name="Chen J."/>
        </authorList>
    </citation>
    <scope>NUCLEOTIDE SEQUENCE</scope>
    <source>
        <strain evidence="2">Lc1</strain>
    </source>
</reference>
<dbReference type="EMBL" id="WVTB01000014">
    <property type="protein sequence ID" value="KAF3809837.1"/>
    <property type="molecule type" value="Genomic_DNA"/>
</dbReference>
<evidence type="ECO:0000313" key="2">
    <source>
        <dbReference type="EMBL" id="KAF3809837.1"/>
    </source>
</evidence>
<evidence type="ECO:0000256" key="1">
    <source>
        <dbReference type="SAM" id="MobiDB-lite"/>
    </source>
</evidence>